<dbReference type="InterPro" id="IPR045010">
    <property type="entry name" value="MDR_fam"/>
</dbReference>
<comment type="catalytic activity">
    <reaction evidence="29">
        <text>20-hydroxy-leukotriene B4 + NADP(+) = 12-oxo-20-hydroxy-leukotriene B4 + NADPH + H(+)</text>
        <dbReference type="Rhea" id="RHEA:51208"/>
        <dbReference type="ChEBI" id="CHEBI:15378"/>
        <dbReference type="ChEBI" id="CHEBI:57460"/>
        <dbReference type="ChEBI" id="CHEBI:57783"/>
        <dbReference type="ChEBI" id="CHEBI:58349"/>
        <dbReference type="ChEBI" id="CHEBI:133346"/>
    </reaction>
    <physiologicalReaction direction="left-to-right" evidence="29">
        <dbReference type="Rhea" id="RHEA:51209"/>
    </physiologicalReaction>
</comment>
<evidence type="ECO:0000256" key="4">
    <source>
        <dbReference type="ARBA" id="ARBA00011981"/>
    </source>
</evidence>
<evidence type="ECO:0000256" key="26">
    <source>
        <dbReference type="ARBA" id="ARBA00048066"/>
    </source>
</evidence>
<evidence type="ECO:0000256" key="9">
    <source>
        <dbReference type="ARBA" id="ARBA00022553"/>
    </source>
</evidence>
<evidence type="ECO:0000256" key="16">
    <source>
        <dbReference type="ARBA" id="ARBA00031851"/>
    </source>
</evidence>
<dbReference type="Pfam" id="PF16884">
    <property type="entry name" value="ADH_N_2"/>
    <property type="match status" value="1"/>
</dbReference>
<keyword evidence="12" id="KW-0007">Acetylation</keyword>
<dbReference type="InParanoid" id="A0A1W4X7P4"/>
<comment type="catalytic activity">
    <reaction evidence="24">
        <text>13,14-dihydro-15-oxo-prostaglandin F1alpha + NADP(+) = 15-oxoprostaglandin F1alpha + NADPH + H(+)</text>
        <dbReference type="Rhea" id="RHEA:50592"/>
        <dbReference type="ChEBI" id="CHEBI:15378"/>
        <dbReference type="ChEBI" id="CHEBI:57783"/>
        <dbReference type="ChEBI" id="CHEBI:58349"/>
        <dbReference type="ChEBI" id="CHEBI:79072"/>
        <dbReference type="ChEBI" id="CHEBI:133411"/>
    </reaction>
    <physiologicalReaction direction="right-to-left" evidence="24">
        <dbReference type="Rhea" id="RHEA:50594"/>
    </physiologicalReaction>
</comment>
<comment type="catalytic activity">
    <reaction evidence="27">
        <text>13,14-dihydro-15-oxo-PGF2alpha + NADP(+) = 15-oxoprostaglandin F2alpha + NADPH + H(+)</text>
        <dbReference type="Rhea" id="RHEA:50588"/>
        <dbReference type="ChEBI" id="CHEBI:15378"/>
        <dbReference type="ChEBI" id="CHEBI:57783"/>
        <dbReference type="ChEBI" id="CHEBI:58349"/>
        <dbReference type="ChEBI" id="CHEBI:133374"/>
        <dbReference type="ChEBI" id="CHEBI:133409"/>
    </reaction>
    <physiologicalReaction direction="right-to-left" evidence="27">
        <dbReference type="Rhea" id="RHEA:50590"/>
    </physiologicalReaction>
</comment>
<evidence type="ECO:0000256" key="21">
    <source>
        <dbReference type="ARBA" id="ARBA00047617"/>
    </source>
</evidence>
<dbReference type="GO" id="GO:0005737">
    <property type="term" value="C:cytoplasm"/>
    <property type="evidence" value="ECO:0007669"/>
    <property type="project" value="UniProtKB-SubCell"/>
</dbReference>
<evidence type="ECO:0000256" key="5">
    <source>
        <dbReference type="ARBA" id="ARBA00012410"/>
    </source>
</evidence>
<dbReference type="InterPro" id="IPR041694">
    <property type="entry name" value="ADH_N_2"/>
</dbReference>
<comment type="catalytic activity">
    <reaction evidence="23">
        <text>leukotriene B4 + NADP(+) = 12-oxo-leukotriene B4 + NADPH + H(+)</text>
        <dbReference type="Rhea" id="RHEA:50608"/>
        <dbReference type="ChEBI" id="CHEBI:15378"/>
        <dbReference type="ChEBI" id="CHEBI:57461"/>
        <dbReference type="ChEBI" id="CHEBI:57783"/>
        <dbReference type="ChEBI" id="CHEBI:58349"/>
        <dbReference type="ChEBI" id="CHEBI:133309"/>
    </reaction>
    <physiologicalReaction direction="left-to-right" evidence="23">
        <dbReference type="Rhea" id="RHEA:50609"/>
    </physiologicalReaction>
</comment>
<evidence type="ECO:0000313" key="37">
    <source>
        <dbReference type="RefSeq" id="XP_018328857.1"/>
    </source>
</evidence>
<reference evidence="37" key="1">
    <citation type="submission" date="2025-08" db="UniProtKB">
        <authorList>
            <consortium name="RefSeq"/>
        </authorList>
    </citation>
    <scope>IDENTIFICATION</scope>
    <source>
        <tissue evidence="37">Entire body</tissue>
    </source>
</reference>
<evidence type="ECO:0000256" key="19">
    <source>
        <dbReference type="ARBA" id="ARBA00033119"/>
    </source>
</evidence>
<dbReference type="GO" id="GO:0006693">
    <property type="term" value="P:prostaglandin metabolic process"/>
    <property type="evidence" value="ECO:0007669"/>
    <property type="project" value="UniProtKB-KW"/>
</dbReference>
<dbReference type="Gene3D" id="3.90.180.10">
    <property type="entry name" value="Medium-chain alcohol dehydrogenases, catalytic domain"/>
    <property type="match status" value="1"/>
</dbReference>
<accession>A0A1W4X7P4</accession>
<evidence type="ECO:0000256" key="3">
    <source>
        <dbReference type="ARBA" id="ARBA00011852"/>
    </source>
</evidence>
<evidence type="ECO:0000256" key="27">
    <source>
        <dbReference type="ARBA" id="ARBA00048290"/>
    </source>
</evidence>
<evidence type="ECO:0000256" key="7">
    <source>
        <dbReference type="ARBA" id="ARBA00022490"/>
    </source>
</evidence>
<dbReference type="AlphaFoldDB" id="A0A1W4X7P4"/>
<evidence type="ECO:0000256" key="23">
    <source>
        <dbReference type="ARBA" id="ARBA00047871"/>
    </source>
</evidence>
<dbReference type="InterPro" id="IPR020843">
    <property type="entry name" value="ER"/>
</dbReference>
<comment type="subunit">
    <text evidence="3">Monomer or homodimer.</text>
</comment>
<organism evidence="36 37">
    <name type="scientific">Agrilus planipennis</name>
    <name type="common">Emerald ash borer</name>
    <name type="synonym">Agrilus marcopoli</name>
    <dbReference type="NCBI Taxonomy" id="224129"/>
    <lineage>
        <taxon>Eukaryota</taxon>
        <taxon>Metazoa</taxon>
        <taxon>Ecdysozoa</taxon>
        <taxon>Arthropoda</taxon>
        <taxon>Hexapoda</taxon>
        <taxon>Insecta</taxon>
        <taxon>Pterygota</taxon>
        <taxon>Neoptera</taxon>
        <taxon>Endopterygota</taxon>
        <taxon>Coleoptera</taxon>
        <taxon>Polyphaga</taxon>
        <taxon>Elateriformia</taxon>
        <taxon>Buprestoidea</taxon>
        <taxon>Buprestidae</taxon>
        <taxon>Agrilinae</taxon>
        <taxon>Agrilus</taxon>
    </lineage>
</organism>
<dbReference type="SUPFAM" id="SSF50129">
    <property type="entry name" value="GroES-like"/>
    <property type="match status" value="1"/>
</dbReference>
<dbReference type="Gene3D" id="3.40.50.720">
    <property type="entry name" value="NAD(P)-binding Rossmann-like Domain"/>
    <property type="match status" value="1"/>
</dbReference>
<dbReference type="CDD" id="cd08294">
    <property type="entry name" value="leukotriene_B4_DH_like"/>
    <property type="match status" value="1"/>
</dbReference>
<protein>
    <recommendedName>
        <fullName evidence="6">Prostaglandin reductase 1</fullName>
        <ecNumber evidence="4">1.3.1.48</ecNumber>
        <ecNumber evidence="5">1.3.1.74</ecNumber>
    </recommendedName>
    <alternativeName>
        <fullName evidence="19">15-oxoprostaglandin 13-reductase</fullName>
    </alternativeName>
    <alternativeName>
        <fullName evidence="17">Dithiolethione-inducible gene 1 protein</fullName>
    </alternativeName>
    <alternativeName>
        <fullName evidence="16">Leukotriene B4 12-hydroxydehydrogenase</fullName>
    </alternativeName>
    <alternativeName>
        <fullName evidence="18">NAD(P)H-dependent alkenal/one oxidoreductase</fullName>
    </alternativeName>
</protein>
<evidence type="ECO:0000256" key="20">
    <source>
        <dbReference type="ARBA" id="ARBA00047461"/>
    </source>
</evidence>
<keyword evidence="11" id="KW-0521">NADP</keyword>
<keyword evidence="15" id="KW-0379">Hydroxylation</keyword>
<dbReference type="Pfam" id="PF00107">
    <property type="entry name" value="ADH_zinc_N"/>
    <property type="match status" value="1"/>
</dbReference>
<comment type="catalytic activity">
    <reaction evidence="26">
        <text>nonan-2-one + NADP(+) = (3E)-nonen-2-one + NADPH + H(+)</text>
        <dbReference type="Rhea" id="RHEA:50616"/>
        <dbReference type="ChEBI" id="CHEBI:15378"/>
        <dbReference type="ChEBI" id="CHEBI:57783"/>
        <dbReference type="ChEBI" id="CHEBI:58349"/>
        <dbReference type="ChEBI" id="CHEBI:77927"/>
        <dbReference type="ChEBI" id="CHEBI:133457"/>
    </reaction>
    <physiologicalReaction direction="right-to-left" evidence="26">
        <dbReference type="Rhea" id="RHEA:50618"/>
    </physiologicalReaction>
</comment>
<comment type="catalytic activity">
    <reaction evidence="33">
        <text>an n-alkanal + NADP(+) = an alk-2-enal + NADPH + H(+)</text>
        <dbReference type="Rhea" id="RHEA:13737"/>
        <dbReference type="ChEBI" id="CHEBI:12834"/>
        <dbReference type="ChEBI" id="CHEBI:13757"/>
        <dbReference type="ChEBI" id="CHEBI:15378"/>
        <dbReference type="ChEBI" id="CHEBI:57783"/>
        <dbReference type="ChEBI" id="CHEBI:58349"/>
        <dbReference type="EC" id="1.3.1.74"/>
    </reaction>
    <physiologicalReaction direction="right-to-left" evidence="33">
        <dbReference type="Rhea" id="RHEA:13739"/>
    </physiologicalReaction>
</comment>
<dbReference type="SUPFAM" id="SSF51735">
    <property type="entry name" value="NAD(P)-binding Rossmann-fold domains"/>
    <property type="match status" value="1"/>
</dbReference>
<evidence type="ECO:0000256" key="8">
    <source>
        <dbReference type="ARBA" id="ARBA00022501"/>
    </source>
</evidence>
<comment type="catalytic activity">
    <reaction evidence="21">
        <text>decanal + NADP(+) = (2E)-decenal + NADPH + H(+)</text>
        <dbReference type="Rhea" id="RHEA:50612"/>
        <dbReference type="ChEBI" id="CHEBI:15378"/>
        <dbReference type="ChEBI" id="CHEBI:31457"/>
        <dbReference type="ChEBI" id="CHEBI:57783"/>
        <dbReference type="ChEBI" id="CHEBI:58349"/>
        <dbReference type="ChEBI" id="CHEBI:133455"/>
    </reaction>
    <physiologicalReaction direction="right-to-left" evidence="21">
        <dbReference type="Rhea" id="RHEA:50614"/>
    </physiologicalReaction>
</comment>
<keyword evidence="9" id="KW-0597">Phosphoprotein</keyword>
<evidence type="ECO:0000256" key="12">
    <source>
        <dbReference type="ARBA" id="ARBA00022990"/>
    </source>
</evidence>
<dbReference type="Proteomes" id="UP000192223">
    <property type="component" value="Unplaced"/>
</dbReference>
<evidence type="ECO:0000256" key="30">
    <source>
        <dbReference type="ARBA" id="ARBA00048953"/>
    </source>
</evidence>
<comment type="catalytic activity">
    <reaction evidence="31">
        <text>(5S,12S)-dihydroxy-(6E,10E,12E,14Z)-eicosatetraenoate + NADP(+) = 12-oxo-(5S)-hydroxy-(6E,8E,10E,14Z)-eicosatetraenoate + NADPH + H(+)</text>
        <dbReference type="Rhea" id="RHEA:51212"/>
        <dbReference type="ChEBI" id="CHEBI:15378"/>
        <dbReference type="ChEBI" id="CHEBI:57783"/>
        <dbReference type="ChEBI" id="CHEBI:58349"/>
        <dbReference type="ChEBI" id="CHEBI:133974"/>
        <dbReference type="ChEBI" id="CHEBI:133975"/>
    </reaction>
    <physiologicalReaction direction="left-to-right" evidence="31">
        <dbReference type="Rhea" id="RHEA:51213"/>
    </physiologicalReaction>
</comment>
<proteinExistence type="inferred from homology"/>
<evidence type="ECO:0000256" key="17">
    <source>
        <dbReference type="ARBA" id="ARBA00032255"/>
    </source>
</evidence>
<evidence type="ECO:0000256" key="15">
    <source>
        <dbReference type="ARBA" id="ARBA00023278"/>
    </source>
</evidence>
<comment type="catalytic activity">
    <reaction evidence="25">
        <text>dodecanal + NADP(+) = (2E)-dodecenal + NADPH + H(+)</text>
        <dbReference type="Rhea" id="RHEA:50784"/>
        <dbReference type="ChEBI" id="CHEBI:15378"/>
        <dbReference type="ChEBI" id="CHEBI:27836"/>
        <dbReference type="ChEBI" id="CHEBI:57783"/>
        <dbReference type="ChEBI" id="CHEBI:58349"/>
        <dbReference type="ChEBI" id="CHEBI:133741"/>
    </reaction>
    <physiologicalReaction direction="right-to-left" evidence="25">
        <dbReference type="Rhea" id="RHEA:50786"/>
    </physiologicalReaction>
</comment>
<dbReference type="GO" id="GO:0047522">
    <property type="term" value="F:15-oxoprostaglandin 13-reductase [NAD(P)+] activity"/>
    <property type="evidence" value="ECO:0007669"/>
    <property type="project" value="UniProtKB-EC"/>
</dbReference>
<evidence type="ECO:0000256" key="29">
    <source>
        <dbReference type="ARBA" id="ARBA00048591"/>
    </source>
</evidence>
<evidence type="ECO:0000256" key="25">
    <source>
        <dbReference type="ARBA" id="ARBA00047903"/>
    </source>
</evidence>
<comment type="subcellular location">
    <subcellularLocation>
        <location evidence="1">Cytoplasm</location>
    </subcellularLocation>
</comment>
<dbReference type="RefSeq" id="XP_018328857.1">
    <property type="nucleotide sequence ID" value="XM_018473355.1"/>
</dbReference>
<evidence type="ECO:0000313" key="36">
    <source>
        <dbReference type="Proteomes" id="UP000192223"/>
    </source>
</evidence>
<comment type="catalytic activity">
    <reaction evidence="20">
        <text>octanal + NADP(+) = (2E)-octenal + NADPH + H(+)</text>
        <dbReference type="Rhea" id="RHEA:50780"/>
        <dbReference type="ChEBI" id="CHEBI:15378"/>
        <dbReference type="ChEBI" id="CHEBI:17935"/>
        <dbReference type="ChEBI" id="CHEBI:57783"/>
        <dbReference type="ChEBI" id="CHEBI:58349"/>
        <dbReference type="ChEBI" id="CHEBI:61748"/>
    </reaction>
    <physiologicalReaction direction="right-to-left" evidence="20">
        <dbReference type="Rhea" id="RHEA:50782"/>
    </physiologicalReaction>
</comment>
<dbReference type="InterPro" id="IPR011032">
    <property type="entry name" value="GroES-like_sf"/>
</dbReference>
<evidence type="ECO:0000256" key="28">
    <source>
        <dbReference type="ARBA" id="ARBA00048387"/>
    </source>
</evidence>
<comment type="catalytic activity">
    <reaction evidence="22">
        <text>pentan-2-one + NADP(+) = (E)-pent-3-en-2-one + NADPH + H(+)</text>
        <dbReference type="Rhea" id="RHEA:50788"/>
        <dbReference type="ChEBI" id="CHEBI:15378"/>
        <dbReference type="ChEBI" id="CHEBI:16472"/>
        <dbReference type="ChEBI" id="CHEBI:57783"/>
        <dbReference type="ChEBI" id="CHEBI:58349"/>
        <dbReference type="ChEBI" id="CHEBI:145276"/>
    </reaction>
    <physiologicalReaction direction="right-to-left" evidence="22">
        <dbReference type="Rhea" id="RHEA:50790"/>
    </physiologicalReaction>
</comment>
<evidence type="ECO:0000256" key="33">
    <source>
        <dbReference type="ARBA" id="ARBA00049179"/>
    </source>
</evidence>
<evidence type="ECO:0000256" key="18">
    <source>
        <dbReference type="ARBA" id="ARBA00032297"/>
    </source>
</evidence>
<keyword evidence="14" id="KW-0443">Lipid metabolism</keyword>
<evidence type="ECO:0000256" key="14">
    <source>
        <dbReference type="ARBA" id="ARBA00023098"/>
    </source>
</evidence>
<evidence type="ECO:0000256" key="10">
    <source>
        <dbReference type="ARBA" id="ARBA00022832"/>
    </source>
</evidence>
<dbReference type="FunFam" id="3.40.50.720:FF:000121">
    <property type="entry name" value="Prostaglandin reductase 2"/>
    <property type="match status" value="1"/>
</dbReference>
<evidence type="ECO:0000259" key="35">
    <source>
        <dbReference type="SMART" id="SM00829"/>
    </source>
</evidence>
<comment type="catalytic activity">
    <reaction evidence="28">
        <text>4-hydroxynonanal + NADP(+) = (E)-4-hydroxynon-2-enal + NADPH + H(+)</text>
        <dbReference type="Rhea" id="RHEA:64736"/>
        <dbReference type="ChEBI" id="CHEBI:15378"/>
        <dbReference type="ChEBI" id="CHEBI:57783"/>
        <dbReference type="ChEBI" id="CHEBI:58349"/>
        <dbReference type="ChEBI" id="CHEBI:58968"/>
        <dbReference type="ChEBI" id="CHEBI:156112"/>
    </reaction>
    <physiologicalReaction direction="right-to-left" evidence="28">
        <dbReference type="Rhea" id="RHEA:64738"/>
    </physiologicalReaction>
</comment>
<keyword evidence="8" id="KW-0644">Prostaglandin metabolism</keyword>
<feature type="domain" description="Enoyl reductase (ER)" evidence="35">
    <location>
        <begin position="15"/>
        <end position="337"/>
    </location>
</feature>
<dbReference type="EC" id="1.3.1.74" evidence="5"/>
<dbReference type="EC" id="1.3.1.48" evidence="4"/>
<comment type="catalytic activity">
    <reaction evidence="34">
        <text>hexanal + NADP(+) = (E)-hex-2-enal + NADPH + H(+)</text>
        <dbReference type="Rhea" id="RHEA:50776"/>
        <dbReference type="ChEBI" id="CHEBI:15378"/>
        <dbReference type="ChEBI" id="CHEBI:28913"/>
        <dbReference type="ChEBI" id="CHEBI:57783"/>
        <dbReference type="ChEBI" id="CHEBI:58349"/>
        <dbReference type="ChEBI" id="CHEBI:88528"/>
    </reaction>
    <physiologicalReaction direction="right-to-left" evidence="34">
        <dbReference type="Rhea" id="RHEA:50778"/>
    </physiologicalReaction>
</comment>
<gene>
    <name evidence="37" type="primary">LOC108739455</name>
</gene>
<keyword evidence="36" id="KW-1185">Reference proteome</keyword>
<sequence length="341" mass="37866">MVVAKKYVIQKHRSGLLQPEDVKIVEEELPELKEGEFLAQAHFISIDPYIQYLIHDEEKHPVGSTIPGTQIALIYDSKNPKFPIGKYIYGNFGMRTYTIGPLKDDDPYGMPPQYILPDFNSYPYSYGLGILGMPGITANKGFLGLCKPQPGETVVVTTAAGAVGSVVGQIAKIKGCRVVGIAGSDEKGKWLVDVLGFDKFINYKRPDFAKKLKDAAPDGIDCYFDNVGGEISSIILSQMNKFGRISVSGSISAHNVESGEEPKASIVQRHLVLRQLKMEGFMVTRWRDEWFEIINQNLQWLREGKLKYKEHIVCGFDNFPKAVVDLMTGANTGKVILNVMG</sequence>
<keyword evidence="13" id="KW-0560">Oxidoreductase</keyword>
<dbReference type="PANTHER" id="PTHR43205">
    <property type="entry name" value="PROSTAGLANDIN REDUCTASE"/>
    <property type="match status" value="1"/>
</dbReference>
<evidence type="ECO:0000256" key="6">
    <source>
        <dbReference type="ARBA" id="ARBA00020651"/>
    </source>
</evidence>
<evidence type="ECO:0000256" key="34">
    <source>
        <dbReference type="ARBA" id="ARBA00049368"/>
    </source>
</evidence>
<name>A0A1W4X7P4_AGRPL</name>
<dbReference type="SMART" id="SM00829">
    <property type="entry name" value="PKS_ER"/>
    <property type="match status" value="1"/>
</dbReference>
<dbReference type="InterPro" id="IPR014190">
    <property type="entry name" value="PTGR1"/>
</dbReference>
<keyword evidence="10" id="KW-0276">Fatty acid metabolism</keyword>
<keyword evidence="7" id="KW-0963">Cytoplasm</keyword>
<dbReference type="KEGG" id="apln:108739455"/>
<dbReference type="OrthoDB" id="809632at2759"/>
<evidence type="ECO:0000256" key="1">
    <source>
        <dbReference type="ARBA" id="ARBA00004496"/>
    </source>
</evidence>
<evidence type="ECO:0000256" key="31">
    <source>
        <dbReference type="ARBA" id="ARBA00049068"/>
    </source>
</evidence>
<dbReference type="InterPro" id="IPR036291">
    <property type="entry name" value="NAD(P)-bd_dom_sf"/>
</dbReference>
<evidence type="ECO:0000256" key="11">
    <source>
        <dbReference type="ARBA" id="ARBA00022857"/>
    </source>
</evidence>
<evidence type="ECO:0000256" key="24">
    <source>
        <dbReference type="ARBA" id="ARBA00047878"/>
    </source>
</evidence>
<dbReference type="GeneID" id="108739455"/>
<dbReference type="PANTHER" id="PTHR43205:SF7">
    <property type="entry name" value="PROSTAGLANDIN REDUCTASE 1"/>
    <property type="match status" value="1"/>
</dbReference>
<evidence type="ECO:0000256" key="22">
    <source>
        <dbReference type="ARBA" id="ARBA00047742"/>
    </source>
</evidence>
<dbReference type="GO" id="GO:0032440">
    <property type="term" value="F:2-alkenal reductase [NAD(P)H] activity"/>
    <property type="evidence" value="ECO:0007669"/>
    <property type="project" value="UniProtKB-EC"/>
</dbReference>
<evidence type="ECO:0000256" key="2">
    <source>
        <dbReference type="ARBA" id="ARBA00010460"/>
    </source>
</evidence>
<dbReference type="InterPro" id="IPR013149">
    <property type="entry name" value="ADH-like_C"/>
</dbReference>
<comment type="similarity">
    <text evidence="2">Belongs to the NADP-dependent oxidoreductase L4BD family.</text>
</comment>
<comment type="catalytic activity">
    <reaction evidence="30">
        <text>6-trans-leukotriene B4 + NADP(+) = 12-oxo-(5S)-hydroxy-(6E,8E,10E,14Z)-eicosatetraenoate + NADPH + H(+)</text>
        <dbReference type="Rhea" id="RHEA:51204"/>
        <dbReference type="ChEBI" id="CHEBI:15378"/>
        <dbReference type="ChEBI" id="CHEBI:57783"/>
        <dbReference type="ChEBI" id="CHEBI:58349"/>
        <dbReference type="ChEBI" id="CHEBI:90723"/>
        <dbReference type="ChEBI" id="CHEBI:133974"/>
    </reaction>
    <physiologicalReaction direction="left-to-right" evidence="30">
        <dbReference type="Rhea" id="RHEA:51205"/>
    </physiologicalReaction>
</comment>
<evidence type="ECO:0000256" key="32">
    <source>
        <dbReference type="ARBA" id="ARBA00049070"/>
    </source>
</evidence>
<comment type="catalytic activity">
    <reaction evidence="32">
        <text>13,14-dihydro-15-oxo-prostaglandin E1 + NADP(+) = 15-oxoprostaglandin E1 + NADPH + H(+)</text>
        <dbReference type="Rhea" id="RHEA:50584"/>
        <dbReference type="ChEBI" id="CHEBI:15378"/>
        <dbReference type="ChEBI" id="CHEBI:57401"/>
        <dbReference type="ChEBI" id="CHEBI:57783"/>
        <dbReference type="ChEBI" id="CHEBI:58349"/>
        <dbReference type="ChEBI" id="CHEBI:133408"/>
    </reaction>
    <physiologicalReaction direction="right-to-left" evidence="32">
        <dbReference type="Rhea" id="RHEA:50586"/>
    </physiologicalReaction>
</comment>
<evidence type="ECO:0000256" key="13">
    <source>
        <dbReference type="ARBA" id="ARBA00023002"/>
    </source>
</evidence>